<dbReference type="SUPFAM" id="SSF54427">
    <property type="entry name" value="NTF2-like"/>
    <property type="match status" value="1"/>
</dbReference>
<dbReference type="RefSeq" id="WP_223176287.1">
    <property type="nucleotide sequence ID" value="NZ_BBQY01000057.1"/>
</dbReference>
<dbReference type="AlphaFoldDB" id="A0A401J8K5"/>
<evidence type="ECO:0000313" key="2">
    <source>
        <dbReference type="EMBL" id="GBH32961.1"/>
    </source>
</evidence>
<dbReference type="Pfam" id="PF12680">
    <property type="entry name" value="SnoaL_2"/>
    <property type="match status" value="1"/>
</dbReference>
<dbReference type="InterPro" id="IPR032710">
    <property type="entry name" value="NTF2-like_dom_sf"/>
</dbReference>
<proteinExistence type="predicted"/>
<feature type="domain" description="SnoaL-like" evidence="1">
    <location>
        <begin position="12"/>
        <end position="111"/>
    </location>
</feature>
<dbReference type="EMBL" id="BBQY01000057">
    <property type="protein sequence ID" value="GBH32961.1"/>
    <property type="molecule type" value="Genomic_DNA"/>
</dbReference>
<gene>
    <name evidence="2" type="ORF">MBESOW_P4187</name>
</gene>
<keyword evidence="3" id="KW-1185">Reference proteome</keyword>
<accession>A0A401J8K5</accession>
<evidence type="ECO:0000259" key="1">
    <source>
        <dbReference type="Pfam" id="PF12680"/>
    </source>
</evidence>
<evidence type="ECO:0000313" key="3">
    <source>
        <dbReference type="Proteomes" id="UP000290975"/>
    </source>
</evidence>
<comment type="caution">
    <text evidence="2">The sequence shown here is derived from an EMBL/GenBank/DDBJ whole genome shotgun (WGS) entry which is preliminary data.</text>
</comment>
<sequence>MSDAIDIAAFNRAWLEAWTVKSVDRILAFYHPDIAYYDDAAPGSVHGHEALRALLDQVFAATPGWVMHPDAVWPIEGGFCGRWYMDLGEGPEAVRLRGFDHCLLRDGLIVHNEVYTHRIAGA</sequence>
<protein>
    <recommendedName>
        <fullName evidence="1">SnoaL-like domain-containing protein</fullName>
    </recommendedName>
</protein>
<organism evidence="2 3">
    <name type="scientific">Sphingobium xenophagum</name>
    <dbReference type="NCBI Taxonomy" id="121428"/>
    <lineage>
        <taxon>Bacteria</taxon>
        <taxon>Pseudomonadati</taxon>
        <taxon>Pseudomonadota</taxon>
        <taxon>Alphaproteobacteria</taxon>
        <taxon>Sphingomonadales</taxon>
        <taxon>Sphingomonadaceae</taxon>
        <taxon>Sphingobium</taxon>
    </lineage>
</organism>
<dbReference type="Gene3D" id="3.10.450.50">
    <property type="match status" value="1"/>
</dbReference>
<name>A0A401J8K5_SPHXE</name>
<dbReference type="Proteomes" id="UP000290975">
    <property type="component" value="Unassembled WGS sequence"/>
</dbReference>
<dbReference type="InterPro" id="IPR037401">
    <property type="entry name" value="SnoaL-like"/>
</dbReference>
<reference evidence="2 3" key="1">
    <citation type="submission" date="2014-12" db="EMBL/GenBank/DDBJ databases">
        <title>Whole genome sequencing of Sphingobium xenophagum OW59.</title>
        <authorList>
            <person name="Ohta Y."/>
            <person name="Nishi S."/>
            <person name="Hatada Y."/>
        </authorList>
    </citation>
    <scope>NUCLEOTIDE SEQUENCE [LARGE SCALE GENOMIC DNA]</scope>
    <source>
        <strain evidence="2 3">OW59</strain>
    </source>
</reference>